<feature type="region of interest" description="Disordered" evidence="1">
    <location>
        <begin position="1"/>
        <end position="21"/>
    </location>
</feature>
<dbReference type="STRING" id="1165094.RINTHH_440"/>
<dbReference type="AlphaFoldDB" id="M1WQ76"/>
<organism evidence="2 3">
    <name type="scientific">Richelia intracellularis HH01</name>
    <dbReference type="NCBI Taxonomy" id="1165094"/>
    <lineage>
        <taxon>Bacteria</taxon>
        <taxon>Bacillati</taxon>
        <taxon>Cyanobacteriota</taxon>
        <taxon>Cyanophyceae</taxon>
        <taxon>Nostocales</taxon>
        <taxon>Nostocaceae</taxon>
        <taxon>Richelia</taxon>
    </lineage>
</organism>
<evidence type="ECO:0000256" key="1">
    <source>
        <dbReference type="SAM" id="MobiDB-lite"/>
    </source>
</evidence>
<protein>
    <submittedName>
        <fullName evidence="2">Uncharacterized protein</fullName>
    </submittedName>
</protein>
<evidence type="ECO:0000313" key="3">
    <source>
        <dbReference type="Proteomes" id="UP000053051"/>
    </source>
</evidence>
<comment type="caution">
    <text evidence="2">The sequence shown here is derived from an EMBL/GenBank/DDBJ whole genome shotgun (WGS) entry which is preliminary data.</text>
</comment>
<dbReference type="Proteomes" id="UP000053051">
    <property type="component" value="Unassembled WGS sequence"/>
</dbReference>
<accession>M1WQ76</accession>
<evidence type="ECO:0000313" key="2">
    <source>
        <dbReference type="EMBL" id="CCH66199.1"/>
    </source>
</evidence>
<sequence>MESNKNIYDIHSNNQPKNNLNGIKPEHMKDSLVFQGNMPASDAGEIGKANLQRVLVELRVPRNIGILGATQVIARMYVYGFQLDTSYEPIAIPKKLGQAQNLEVGQQQIVVVRGIIEESKIPQLEARPDVMKVYKDATIKPFEAMSLEKRNNL</sequence>
<keyword evidence="3" id="KW-1185">Reference proteome</keyword>
<dbReference type="RefSeq" id="WP_008231399.1">
    <property type="nucleotide sequence ID" value="NZ_CAIY01000005.1"/>
</dbReference>
<proteinExistence type="predicted"/>
<reference evidence="2 3" key="1">
    <citation type="submission" date="2012-05" db="EMBL/GenBank/DDBJ databases">
        <authorList>
            <person name="Hilton J."/>
        </authorList>
    </citation>
    <scope>NUCLEOTIDE SEQUENCE [LARGE SCALE GENOMIC DNA]</scope>
    <source>
        <strain evidence="2 3">HH01</strain>
    </source>
</reference>
<gene>
    <name evidence="2" type="ORF">RINTHH_440</name>
</gene>
<name>M1WQ76_9NOST</name>
<reference evidence="3" key="2">
    <citation type="submission" date="2016-01" db="EMBL/GenBank/DDBJ databases">
        <title>Diatom-associated endosymboitic cyanobacterium lacks core nitrogen metabolism enzymes.</title>
        <authorList>
            <person name="Hilton J.A."/>
            <person name="Foster R.A."/>
            <person name="Tripp H.J."/>
            <person name="Carter B.J."/>
            <person name="Zehr J.P."/>
            <person name="Villareal T.A."/>
        </authorList>
    </citation>
    <scope>NUCLEOTIDE SEQUENCE [LARGE SCALE GENOMIC DNA]</scope>
    <source>
        <strain evidence="3">HH01</strain>
    </source>
</reference>
<dbReference type="EMBL" id="CAIY01000005">
    <property type="protein sequence ID" value="CCH66199.1"/>
    <property type="molecule type" value="Genomic_DNA"/>
</dbReference>